<protein>
    <submittedName>
        <fullName evidence="2">Uncharacterized protein</fullName>
    </submittedName>
</protein>
<reference evidence="2" key="1">
    <citation type="submission" date="2015-10" db="EMBL/GenBank/DDBJ databases">
        <authorList>
            <person name="Martinez-Garcia P.J."/>
            <person name="Crepeau M.W."/>
            <person name="Puiu D."/>
            <person name="Gonzalez-Ibeas D."/>
            <person name="Whalen J."/>
            <person name="Stevens K."/>
            <person name="Paul R."/>
            <person name="Butterfield T."/>
            <person name="Britton M."/>
            <person name="Reagan R."/>
            <person name="Chakraborty S."/>
            <person name="Walawage S.L."/>
            <person name="Vasquez-Gross H.A."/>
            <person name="Cardeno C."/>
            <person name="Famula R."/>
            <person name="Pratt K."/>
            <person name="Kuruganti S."/>
            <person name="Aradhya M.K."/>
            <person name="Leslie C.A."/>
            <person name="Dandekar A.M."/>
            <person name="Salzberg S.L."/>
            <person name="Wegrzyn J.L."/>
            <person name="Langley C.H."/>
            <person name="Neale D.B."/>
        </authorList>
    </citation>
    <scope>NUCLEOTIDE SEQUENCE</scope>
    <source>
        <tissue evidence="2">Leaves</tissue>
    </source>
</reference>
<keyword evidence="1" id="KW-1133">Transmembrane helix</keyword>
<feature type="transmembrane region" description="Helical" evidence="1">
    <location>
        <begin position="73"/>
        <end position="92"/>
    </location>
</feature>
<evidence type="ECO:0000313" key="2">
    <source>
        <dbReference type="EMBL" id="KAF5465253.1"/>
    </source>
</evidence>
<dbReference type="Gramene" id="Jr07_16420_p6">
    <property type="protein sequence ID" value="cds.Jr07_16420_p6"/>
    <property type="gene ID" value="Jr07_16420"/>
</dbReference>
<keyword evidence="1" id="KW-0472">Membrane</keyword>
<dbReference type="Proteomes" id="UP000619265">
    <property type="component" value="Unassembled WGS sequence"/>
</dbReference>
<gene>
    <name evidence="2" type="ORF">F2P56_015276</name>
</gene>
<feature type="transmembrane region" description="Helical" evidence="1">
    <location>
        <begin position="48"/>
        <end position="66"/>
    </location>
</feature>
<sequence>MHSGLTFGIQFCIFARNCRSSGKGGILYVNSFYLFLTQAFLLGQESCVGLLISAVVILSVLVRMTFLRLSLPYLLLLLLSLSLSPYIFLLLVKHVWLHTEQ</sequence>
<proteinExistence type="predicted"/>
<evidence type="ECO:0000256" key="1">
    <source>
        <dbReference type="SAM" id="Phobius"/>
    </source>
</evidence>
<comment type="caution">
    <text evidence="2">The sequence shown here is derived from an EMBL/GenBank/DDBJ whole genome shotgun (WGS) entry which is preliminary data.</text>
</comment>
<dbReference type="AlphaFoldDB" id="A0A833XEX5"/>
<dbReference type="EMBL" id="LIHL02000007">
    <property type="protein sequence ID" value="KAF5465253.1"/>
    <property type="molecule type" value="Genomic_DNA"/>
</dbReference>
<accession>A0A833XEX5</accession>
<organism evidence="2 3">
    <name type="scientific">Juglans regia</name>
    <name type="common">English walnut</name>
    <dbReference type="NCBI Taxonomy" id="51240"/>
    <lineage>
        <taxon>Eukaryota</taxon>
        <taxon>Viridiplantae</taxon>
        <taxon>Streptophyta</taxon>
        <taxon>Embryophyta</taxon>
        <taxon>Tracheophyta</taxon>
        <taxon>Spermatophyta</taxon>
        <taxon>Magnoliopsida</taxon>
        <taxon>eudicotyledons</taxon>
        <taxon>Gunneridae</taxon>
        <taxon>Pentapetalae</taxon>
        <taxon>rosids</taxon>
        <taxon>fabids</taxon>
        <taxon>Fagales</taxon>
        <taxon>Juglandaceae</taxon>
        <taxon>Juglans</taxon>
    </lineage>
</organism>
<evidence type="ECO:0000313" key="3">
    <source>
        <dbReference type="Proteomes" id="UP000619265"/>
    </source>
</evidence>
<reference evidence="2" key="2">
    <citation type="submission" date="2020-03" db="EMBL/GenBank/DDBJ databases">
        <title>Walnut 2.0.</title>
        <authorList>
            <person name="Marrano A."/>
            <person name="Britton M."/>
            <person name="Zimin A.V."/>
            <person name="Zaini P.A."/>
            <person name="Workman R."/>
            <person name="Puiu D."/>
            <person name="Bianco L."/>
            <person name="Allen B.J."/>
            <person name="Troggio M."/>
            <person name="Leslie C.A."/>
            <person name="Timp W."/>
            <person name="Dendekar A."/>
            <person name="Salzberg S.L."/>
            <person name="Neale D.B."/>
        </authorList>
    </citation>
    <scope>NUCLEOTIDE SEQUENCE</scope>
    <source>
        <tissue evidence="2">Leaves</tissue>
    </source>
</reference>
<keyword evidence="1" id="KW-0812">Transmembrane</keyword>
<name>A0A833XEX5_JUGRE</name>